<feature type="binding site" evidence="4">
    <location>
        <begin position="17"/>
        <end position="18"/>
    </location>
    <ligand>
        <name>NADP(+)</name>
        <dbReference type="ChEBI" id="CHEBI:58349"/>
    </ligand>
</feature>
<keyword evidence="3 4" id="KW-0119">Carbohydrate metabolism</keyword>
<feature type="binding site" evidence="4">
    <location>
        <position position="187"/>
    </location>
    <ligand>
        <name>NADP(+)</name>
        <dbReference type="ChEBI" id="CHEBI:58349"/>
    </ligand>
</feature>
<dbReference type="GO" id="GO:0097171">
    <property type="term" value="P:ADP-L-glycero-beta-D-manno-heptose biosynthetic process"/>
    <property type="evidence" value="ECO:0007669"/>
    <property type="project" value="UniProtKB-UniPathway"/>
</dbReference>
<dbReference type="EMBL" id="FNVA01000001">
    <property type="protein sequence ID" value="SEF49740.1"/>
    <property type="molecule type" value="Genomic_DNA"/>
</dbReference>
<feature type="binding site" evidence="4">
    <location>
        <position position="158"/>
    </location>
    <ligand>
        <name>NADP(+)</name>
        <dbReference type="ChEBI" id="CHEBI:58349"/>
    </ligand>
</feature>
<feature type="binding site" evidence="4">
    <location>
        <position position="204"/>
    </location>
    <ligand>
        <name>substrate</name>
    </ligand>
</feature>
<evidence type="ECO:0000313" key="6">
    <source>
        <dbReference type="EMBL" id="SEF49740.1"/>
    </source>
</evidence>
<dbReference type="AlphaFoldDB" id="A0A1H5SH14"/>
<sequence>MVFMSNRPIIITGAAGFIGRNTVAELNRRGEHELILVDELGKNTPGEWEKWSNLVGLHYEDLVSPEEFLGLLEDGAFAEARAVIHLGACSATTERDADYLVRNNYQYTRVLANWAISNDVRLVYASSAATYGDGERGYEDSDEVTPTLRPMNMYGYSKHMLDLWALKNGLFAPEGQVGIVGLKYFNVFGPYEEHKGDMRSVISKSVKQIREEGVVRLFRSYKPEFADGEQKRDFIYVKDAVDVTLHFALEDTETGGLFNCGTGEARTWLDLARATFAALDLEPKIEFIPMPEQLQGKYQYFTEATTDKLRAAGYERPFTKLEVAIDDYVRGFFRT</sequence>
<dbReference type="EC" id="5.1.3.20" evidence="4"/>
<evidence type="ECO:0000259" key="5">
    <source>
        <dbReference type="Pfam" id="PF01370"/>
    </source>
</evidence>
<feature type="binding site" evidence="4">
    <location>
        <position position="50"/>
    </location>
    <ligand>
        <name>NADP(+)</name>
        <dbReference type="ChEBI" id="CHEBI:58349"/>
    </ligand>
</feature>
<reference evidence="6 7" key="1">
    <citation type="submission" date="2016-10" db="EMBL/GenBank/DDBJ databases">
        <authorList>
            <person name="de Groot N.N."/>
        </authorList>
    </citation>
    <scope>NUCLEOTIDE SEQUENCE [LARGE SCALE GENOMIC DNA]</scope>
    <source>
        <strain evidence="6 7">DSM 22489</strain>
    </source>
</reference>
<dbReference type="GO" id="GO:0050661">
    <property type="term" value="F:NADP binding"/>
    <property type="evidence" value="ECO:0007669"/>
    <property type="project" value="InterPro"/>
</dbReference>
<evidence type="ECO:0000256" key="4">
    <source>
        <dbReference type="HAMAP-Rule" id="MF_01601"/>
    </source>
</evidence>
<feature type="active site" description="Proton acceptor" evidence="4">
    <location>
        <position position="154"/>
    </location>
</feature>
<gene>
    <name evidence="4" type="primary">hldD</name>
    <name evidence="6" type="ORF">SAMN05421819_0194</name>
</gene>
<comment type="cofactor">
    <cofactor evidence="4">
        <name>NADP(+)</name>
        <dbReference type="ChEBI" id="CHEBI:58349"/>
    </cofactor>
    <text evidence="4">Binds 1 NADP(+) per subunit.</text>
</comment>
<feature type="binding site" evidence="4">
    <location>
        <position position="186"/>
    </location>
    <ligand>
        <name>substrate</name>
    </ligand>
</feature>
<comment type="domain">
    <text evidence="4">Contains a large N-terminal NADP-binding domain, and a smaller C-terminal substrate-binding domain.</text>
</comment>
<evidence type="ECO:0000256" key="3">
    <source>
        <dbReference type="ARBA" id="ARBA00023277"/>
    </source>
</evidence>
<keyword evidence="1 4" id="KW-0521">NADP</keyword>
<feature type="binding site" evidence="4">
    <location>
        <position position="195"/>
    </location>
    <ligand>
        <name>NADP(+)</name>
        <dbReference type="ChEBI" id="CHEBI:58349"/>
    </ligand>
</feature>
<dbReference type="GO" id="GO:0005975">
    <property type="term" value="P:carbohydrate metabolic process"/>
    <property type="evidence" value="ECO:0007669"/>
    <property type="project" value="UniProtKB-UniRule"/>
</dbReference>
<dbReference type="PANTHER" id="PTHR43103">
    <property type="entry name" value="NUCLEOSIDE-DIPHOSPHATE-SUGAR EPIMERASE"/>
    <property type="match status" value="1"/>
</dbReference>
<feature type="binding site" evidence="4">
    <location>
        <begin position="38"/>
        <end position="39"/>
    </location>
    <ligand>
        <name>NADP(+)</name>
        <dbReference type="ChEBI" id="CHEBI:58349"/>
    </ligand>
</feature>
<evidence type="ECO:0000256" key="1">
    <source>
        <dbReference type="ARBA" id="ARBA00022857"/>
    </source>
</evidence>
<keyword evidence="7" id="KW-1185">Reference proteome</keyword>
<feature type="binding site" evidence="4">
    <location>
        <position position="298"/>
    </location>
    <ligand>
        <name>substrate</name>
    </ligand>
</feature>
<dbReference type="NCBIfam" id="TIGR02197">
    <property type="entry name" value="heptose_epim"/>
    <property type="match status" value="1"/>
</dbReference>
<feature type="active site" description="Proton acceptor" evidence="4">
    <location>
        <position position="195"/>
    </location>
</feature>
<feature type="binding site" evidence="4">
    <location>
        <begin position="86"/>
        <end position="90"/>
    </location>
    <ligand>
        <name>NADP(+)</name>
        <dbReference type="ChEBI" id="CHEBI:58349"/>
    </ligand>
</feature>
<keyword evidence="2 4" id="KW-0413">Isomerase</keyword>
<dbReference type="Gene3D" id="3.90.25.10">
    <property type="entry name" value="UDP-galactose 4-epimerase, domain 1"/>
    <property type="match status" value="1"/>
</dbReference>
<dbReference type="Pfam" id="PF01370">
    <property type="entry name" value="Epimerase"/>
    <property type="match status" value="1"/>
</dbReference>
<comment type="caution">
    <text evidence="4">Lacks conserved residue(s) required for the propagation of feature annotation.</text>
</comment>
<dbReference type="InterPro" id="IPR036291">
    <property type="entry name" value="NAD(P)-bd_dom_sf"/>
</dbReference>
<evidence type="ECO:0000256" key="2">
    <source>
        <dbReference type="ARBA" id="ARBA00023235"/>
    </source>
</evidence>
<comment type="function">
    <text evidence="4">Catalyzes the interconversion between ADP-D-glycero-beta-D-manno-heptose and ADP-L-glycero-beta-D-manno-heptose via an epimerization at carbon 6 of the heptose.</text>
</comment>
<evidence type="ECO:0000313" key="7">
    <source>
        <dbReference type="Proteomes" id="UP000236728"/>
    </source>
</evidence>
<comment type="pathway">
    <text evidence="4">Nucleotide-sugar biosynthesis; ADP-L-glycero-beta-D-manno-heptose biosynthesis; ADP-L-glycero-beta-D-manno-heptose from D-glycero-beta-D-manno-heptose 7-phosphate: step 4/4.</text>
</comment>
<dbReference type="HAMAP" id="MF_01601">
    <property type="entry name" value="Heptose_epimerase"/>
    <property type="match status" value="1"/>
</dbReference>
<dbReference type="InterPro" id="IPR001509">
    <property type="entry name" value="Epimerase_deHydtase"/>
</dbReference>
<comment type="subunit">
    <text evidence="4">Homopentamer.</text>
</comment>
<feature type="binding site" evidence="4">
    <location>
        <position position="232"/>
    </location>
    <ligand>
        <name>substrate</name>
    </ligand>
</feature>
<feature type="binding site" evidence="4">
    <location>
        <begin position="218"/>
        <end position="221"/>
    </location>
    <ligand>
        <name>substrate</name>
    </ligand>
</feature>
<feature type="domain" description="NAD-dependent epimerase/dehydratase" evidence="5">
    <location>
        <begin position="9"/>
        <end position="261"/>
    </location>
</feature>
<name>A0A1H5SH14_9BACT</name>
<feature type="binding site" evidence="4">
    <location>
        <position position="197"/>
    </location>
    <ligand>
        <name>substrate</name>
    </ligand>
</feature>
<dbReference type="UniPathway" id="UPA00356">
    <property type="reaction ID" value="UER00440"/>
</dbReference>
<feature type="binding site" evidence="4">
    <location>
        <position position="103"/>
    </location>
    <ligand>
        <name>NADP(+)</name>
        <dbReference type="ChEBI" id="CHEBI:58349"/>
    </ligand>
</feature>
<dbReference type="PANTHER" id="PTHR43103:SF3">
    <property type="entry name" value="ADP-L-GLYCERO-D-MANNO-HEPTOSE-6-EPIMERASE"/>
    <property type="match status" value="1"/>
</dbReference>
<dbReference type="Gene3D" id="3.40.50.720">
    <property type="entry name" value="NAD(P)-binding Rossmann-like Domain"/>
    <property type="match status" value="1"/>
</dbReference>
<protein>
    <recommendedName>
        <fullName evidence="4">ADP-L-glycero-D-manno-heptose-6-epimerase</fullName>
        <ecNumber evidence="4">5.1.3.20</ecNumber>
    </recommendedName>
    <alternativeName>
        <fullName evidence="4">ADP-L-glycero-beta-D-manno-heptose-6-epimerase</fullName>
        <shortName evidence="4">ADP-glyceromanno-heptose 6-epimerase</shortName>
        <shortName evidence="4">ADP-hep 6-epimerase</shortName>
        <shortName evidence="4">AGME</shortName>
    </alternativeName>
</protein>
<proteinExistence type="inferred from homology"/>
<organism evidence="6 7">
    <name type="scientific">Bryocella elongata</name>
    <dbReference type="NCBI Taxonomy" id="863522"/>
    <lineage>
        <taxon>Bacteria</taxon>
        <taxon>Pseudomonadati</taxon>
        <taxon>Acidobacteriota</taxon>
        <taxon>Terriglobia</taxon>
        <taxon>Terriglobales</taxon>
        <taxon>Acidobacteriaceae</taxon>
        <taxon>Bryocella</taxon>
    </lineage>
</organism>
<dbReference type="SUPFAM" id="SSF51735">
    <property type="entry name" value="NAD(P)-binding Rossmann-fold domains"/>
    <property type="match status" value="1"/>
</dbReference>
<dbReference type="CDD" id="cd05248">
    <property type="entry name" value="ADP_GME_SDR_e"/>
    <property type="match status" value="1"/>
</dbReference>
<comment type="catalytic activity">
    <reaction evidence="4">
        <text>ADP-D-glycero-beta-D-manno-heptose = ADP-L-glycero-beta-D-manno-heptose</text>
        <dbReference type="Rhea" id="RHEA:17577"/>
        <dbReference type="ChEBI" id="CHEBI:59967"/>
        <dbReference type="ChEBI" id="CHEBI:61506"/>
        <dbReference type="EC" id="5.1.3.20"/>
    </reaction>
</comment>
<dbReference type="InterPro" id="IPR011912">
    <property type="entry name" value="Heptose_epim"/>
</dbReference>
<comment type="similarity">
    <text evidence="4">Belongs to the NAD(P)-dependent epimerase/dehydratase family. HldD subfamily.</text>
</comment>
<dbReference type="Proteomes" id="UP000236728">
    <property type="component" value="Unassembled WGS sequence"/>
</dbReference>
<accession>A0A1H5SH14</accession>
<dbReference type="GO" id="GO:0008712">
    <property type="term" value="F:ADP-glyceromanno-heptose 6-epimerase activity"/>
    <property type="evidence" value="ECO:0007669"/>
    <property type="project" value="UniProtKB-UniRule"/>
</dbReference>
<dbReference type="OrthoDB" id="9766450at2"/>